<feature type="transmembrane region" description="Helical" evidence="1">
    <location>
        <begin position="20"/>
        <end position="40"/>
    </location>
</feature>
<evidence type="ECO:0000256" key="1">
    <source>
        <dbReference type="SAM" id="Phobius"/>
    </source>
</evidence>
<feature type="domain" description="DUF6533" evidence="2">
    <location>
        <begin position="23"/>
        <end position="67"/>
    </location>
</feature>
<protein>
    <recommendedName>
        <fullName evidence="2">DUF6533 domain-containing protein</fullName>
    </recommendedName>
</protein>
<evidence type="ECO:0000313" key="3">
    <source>
        <dbReference type="EMBL" id="TCD64734.1"/>
    </source>
</evidence>
<keyword evidence="1" id="KW-0812">Transmembrane</keyword>
<dbReference type="Proteomes" id="UP000292702">
    <property type="component" value="Unassembled WGS sequence"/>
</dbReference>
<dbReference type="OrthoDB" id="3251775at2759"/>
<name>A0A4R0RQP3_9APHY</name>
<feature type="transmembrane region" description="Helical" evidence="1">
    <location>
        <begin position="61"/>
        <end position="84"/>
    </location>
</feature>
<proteinExistence type="predicted"/>
<dbReference type="InterPro" id="IPR045340">
    <property type="entry name" value="DUF6533"/>
</dbReference>
<sequence>MAAALAMYNELIRALEHAHYTRYFSAAGLAVLLYDHLLTLDVEIKYVWRAPPSLPKIAFLFNRYMVLGCLLAIACSMCGFSVTFSDTE</sequence>
<dbReference type="Pfam" id="PF20151">
    <property type="entry name" value="DUF6533"/>
    <property type="match status" value="1"/>
</dbReference>
<dbReference type="EMBL" id="RWJN01000219">
    <property type="protein sequence ID" value="TCD64734.1"/>
    <property type="molecule type" value="Genomic_DNA"/>
</dbReference>
<gene>
    <name evidence="3" type="ORF">EIP91_003690</name>
</gene>
<dbReference type="AlphaFoldDB" id="A0A4R0RQP3"/>
<comment type="caution">
    <text evidence="3">The sequence shown here is derived from an EMBL/GenBank/DDBJ whole genome shotgun (WGS) entry which is preliminary data.</text>
</comment>
<accession>A0A4R0RQP3</accession>
<evidence type="ECO:0000259" key="2">
    <source>
        <dbReference type="Pfam" id="PF20151"/>
    </source>
</evidence>
<organism evidence="3 4">
    <name type="scientific">Steccherinum ochraceum</name>
    <dbReference type="NCBI Taxonomy" id="92696"/>
    <lineage>
        <taxon>Eukaryota</taxon>
        <taxon>Fungi</taxon>
        <taxon>Dikarya</taxon>
        <taxon>Basidiomycota</taxon>
        <taxon>Agaricomycotina</taxon>
        <taxon>Agaricomycetes</taxon>
        <taxon>Polyporales</taxon>
        <taxon>Steccherinaceae</taxon>
        <taxon>Steccherinum</taxon>
    </lineage>
</organism>
<evidence type="ECO:0000313" key="4">
    <source>
        <dbReference type="Proteomes" id="UP000292702"/>
    </source>
</evidence>
<reference evidence="3 4" key="1">
    <citation type="submission" date="2018-11" db="EMBL/GenBank/DDBJ databases">
        <title>Genome assembly of Steccherinum ochraceum LE-BIN_3174, the white-rot fungus of the Steccherinaceae family (The Residual Polyporoid clade, Polyporales, Basidiomycota).</title>
        <authorList>
            <person name="Fedorova T.V."/>
            <person name="Glazunova O.A."/>
            <person name="Landesman E.O."/>
            <person name="Moiseenko K.V."/>
            <person name="Psurtseva N.V."/>
            <person name="Savinova O.S."/>
            <person name="Shakhova N.V."/>
            <person name="Tyazhelova T.V."/>
            <person name="Vasina D.V."/>
        </authorList>
    </citation>
    <scope>NUCLEOTIDE SEQUENCE [LARGE SCALE GENOMIC DNA]</scope>
    <source>
        <strain evidence="3 4">LE-BIN_3174</strain>
    </source>
</reference>
<keyword evidence="1" id="KW-0472">Membrane</keyword>
<keyword evidence="4" id="KW-1185">Reference proteome</keyword>
<keyword evidence="1" id="KW-1133">Transmembrane helix</keyword>